<name>A0A0D2PNG6_HYPSF</name>
<keyword evidence="3" id="KW-1185">Reference proteome</keyword>
<reference evidence="3" key="1">
    <citation type="submission" date="2014-04" db="EMBL/GenBank/DDBJ databases">
        <title>Evolutionary Origins and Diversification of the Mycorrhizal Mutualists.</title>
        <authorList>
            <consortium name="DOE Joint Genome Institute"/>
            <consortium name="Mycorrhizal Genomics Consortium"/>
            <person name="Kohler A."/>
            <person name="Kuo A."/>
            <person name="Nagy L.G."/>
            <person name="Floudas D."/>
            <person name="Copeland A."/>
            <person name="Barry K.W."/>
            <person name="Cichocki N."/>
            <person name="Veneault-Fourrey C."/>
            <person name="LaButti K."/>
            <person name="Lindquist E.A."/>
            <person name="Lipzen A."/>
            <person name="Lundell T."/>
            <person name="Morin E."/>
            <person name="Murat C."/>
            <person name="Riley R."/>
            <person name="Ohm R."/>
            <person name="Sun H."/>
            <person name="Tunlid A."/>
            <person name="Henrissat B."/>
            <person name="Grigoriev I.V."/>
            <person name="Hibbett D.S."/>
            <person name="Martin F."/>
        </authorList>
    </citation>
    <scope>NUCLEOTIDE SEQUENCE [LARGE SCALE GENOMIC DNA]</scope>
    <source>
        <strain evidence="3">FD-334 SS-4</strain>
    </source>
</reference>
<feature type="compositionally biased region" description="Basic and acidic residues" evidence="1">
    <location>
        <begin position="1"/>
        <end position="24"/>
    </location>
</feature>
<accession>A0A0D2PNG6</accession>
<sequence length="240" mass="27181">MPRKSRTSEEAEERVKQDAWEKQANENPSWGIKPYHAQLERGYHTFSKALLPKYPLVELSQQNITEGSEGLNVWEQSEEISEKWFLGGGGNENLVKKMLYALEFTIGHPGIPGLDVIPLQIRCKSLQQRIYKKILDNCLKNDSHHDISFAVQKWTTDIERNTLDPASHDLIWYNENFGKILGFIDVSSQAEKGSALAVVLNQCLRSSYIPCVDHLKVVRDILFKSNALDGDAAAACARRL</sequence>
<dbReference type="Proteomes" id="UP000054270">
    <property type="component" value="Unassembled WGS sequence"/>
</dbReference>
<organism evidence="2 3">
    <name type="scientific">Hypholoma sublateritium (strain FD-334 SS-4)</name>
    <dbReference type="NCBI Taxonomy" id="945553"/>
    <lineage>
        <taxon>Eukaryota</taxon>
        <taxon>Fungi</taxon>
        <taxon>Dikarya</taxon>
        <taxon>Basidiomycota</taxon>
        <taxon>Agaricomycotina</taxon>
        <taxon>Agaricomycetes</taxon>
        <taxon>Agaricomycetidae</taxon>
        <taxon>Agaricales</taxon>
        <taxon>Agaricineae</taxon>
        <taxon>Strophariaceae</taxon>
        <taxon>Hypholoma</taxon>
    </lineage>
</organism>
<evidence type="ECO:0000313" key="2">
    <source>
        <dbReference type="EMBL" id="KJA29721.1"/>
    </source>
</evidence>
<feature type="region of interest" description="Disordered" evidence="1">
    <location>
        <begin position="1"/>
        <end position="27"/>
    </location>
</feature>
<gene>
    <name evidence="2" type="ORF">HYPSUDRAFT_231359</name>
</gene>
<proteinExistence type="predicted"/>
<protein>
    <submittedName>
        <fullName evidence="2">Uncharacterized protein</fullName>
    </submittedName>
</protein>
<evidence type="ECO:0000256" key="1">
    <source>
        <dbReference type="SAM" id="MobiDB-lite"/>
    </source>
</evidence>
<evidence type="ECO:0000313" key="3">
    <source>
        <dbReference type="Proteomes" id="UP000054270"/>
    </source>
</evidence>
<dbReference type="EMBL" id="KN817518">
    <property type="protein sequence ID" value="KJA29721.1"/>
    <property type="molecule type" value="Genomic_DNA"/>
</dbReference>
<dbReference type="AlphaFoldDB" id="A0A0D2PNG6"/>